<feature type="domain" description="Transposase InsH N-terminal" evidence="1">
    <location>
        <begin position="16"/>
        <end position="111"/>
    </location>
</feature>
<protein>
    <submittedName>
        <fullName evidence="2">Transposase</fullName>
    </submittedName>
</protein>
<organism evidence="2 3">
    <name type="scientific">Fulvivirga marina</name>
    <dbReference type="NCBI Taxonomy" id="2494733"/>
    <lineage>
        <taxon>Bacteria</taxon>
        <taxon>Pseudomonadati</taxon>
        <taxon>Bacteroidota</taxon>
        <taxon>Cytophagia</taxon>
        <taxon>Cytophagales</taxon>
        <taxon>Fulvivirgaceae</taxon>
        <taxon>Fulvivirga</taxon>
    </lineage>
</organism>
<comment type="caution">
    <text evidence="2">The sequence shown here is derived from an EMBL/GenBank/DDBJ whole genome shotgun (WGS) entry which is preliminary data.</text>
</comment>
<dbReference type="EMBL" id="JAEUGD010000042">
    <property type="protein sequence ID" value="MBL6446848.1"/>
    <property type="molecule type" value="Genomic_DNA"/>
</dbReference>
<gene>
    <name evidence="2" type="ORF">JMN32_11030</name>
</gene>
<keyword evidence="3" id="KW-1185">Reference proteome</keyword>
<evidence type="ECO:0000313" key="2">
    <source>
        <dbReference type="EMBL" id="MBL6446848.1"/>
    </source>
</evidence>
<dbReference type="AlphaFoldDB" id="A0A937FXJ7"/>
<evidence type="ECO:0000259" key="1">
    <source>
        <dbReference type="Pfam" id="PF05598"/>
    </source>
</evidence>
<proteinExistence type="predicted"/>
<accession>A0A937FXJ7</accession>
<dbReference type="Proteomes" id="UP000614216">
    <property type="component" value="Unassembled WGS sequence"/>
</dbReference>
<reference evidence="2" key="1">
    <citation type="submission" date="2021-01" db="EMBL/GenBank/DDBJ databases">
        <title>Fulvivirga kasyanovii gen. nov., sp nov., a novel member of the phylum Bacteroidetes isolated from seawater in a mussel farm.</title>
        <authorList>
            <person name="Zhao L.-H."/>
            <person name="Wang Z.-J."/>
        </authorList>
    </citation>
    <scope>NUCLEOTIDE SEQUENCE</scope>
    <source>
        <strain evidence="2">29W222</strain>
    </source>
</reference>
<name>A0A937FXJ7_9BACT</name>
<dbReference type="Pfam" id="PF05598">
    <property type="entry name" value="DUF772"/>
    <property type="match status" value="1"/>
</dbReference>
<dbReference type="InterPro" id="IPR008490">
    <property type="entry name" value="Transposase_InsH_N"/>
</dbReference>
<evidence type="ECO:0000313" key="3">
    <source>
        <dbReference type="Proteomes" id="UP000614216"/>
    </source>
</evidence>
<dbReference type="RefSeq" id="WP_202856390.1">
    <property type="nucleotide sequence ID" value="NZ_JAEUGD010000042.1"/>
</dbReference>
<sequence length="131" mass="15614">MQGRKSYQEKLFTSFQLSDRIPEENLYRQILKLIDFQFLYRKTAKYYGKEGQASIDPVVFFKLMLVGYLENLSSDRKIIQSASMRMDVLFFLGYDIDEPLPWHSTLSRTRKLYGDDVFLSLFQEVFKTMYS</sequence>